<name>A0ABT7KQB7_9HYPH</name>
<comment type="caution">
    <text evidence="2">The sequence shown here is derived from an EMBL/GenBank/DDBJ whole genome shotgun (WGS) entry which is preliminary data.</text>
</comment>
<reference evidence="2" key="1">
    <citation type="submission" date="2023-06" db="EMBL/GenBank/DDBJ databases">
        <title>Phylogenetic Diversity of Rhizobium strains.</title>
        <authorList>
            <person name="Moura F.T."/>
            <person name="Helene L.C.F."/>
            <person name="Hungria M."/>
        </authorList>
    </citation>
    <scope>NUCLEOTIDE SEQUENCE</scope>
    <source>
        <strain evidence="2">CCGE524</strain>
    </source>
</reference>
<evidence type="ECO:0000313" key="3">
    <source>
        <dbReference type="Proteomes" id="UP001172630"/>
    </source>
</evidence>
<feature type="region of interest" description="Disordered" evidence="1">
    <location>
        <begin position="1"/>
        <end position="24"/>
    </location>
</feature>
<organism evidence="2 3">
    <name type="scientific">Rhizobium calliandrae</name>
    <dbReference type="NCBI Taxonomy" id="1312182"/>
    <lineage>
        <taxon>Bacteria</taxon>
        <taxon>Pseudomonadati</taxon>
        <taxon>Pseudomonadota</taxon>
        <taxon>Alphaproteobacteria</taxon>
        <taxon>Hyphomicrobiales</taxon>
        <taxon>Rhizobiaceae</taxon>
        <taxon>Rhizobium/Agrobacterium group</taxon>
        <taxon>Rhizobium</taxon>
    </lineage>
</organism>
<evidence type="ECO:0000313" key="2">
    <source>
        <dbReference type="EMBL" id="MDL2410826.1"/>
    </source>
</evidence>
<evidence type="ECO:0000256" key="1">
    <source>
        <dbReference type="SAM" id="MobiDB-lite"/>
    </source>
</evidence>
<dbReference type="RefSeq" id="WP_285884812.1">
    <property type="nucleotide sequence ID" value="NZ_JARFYN010000115.1"/>
</dbReference>
<keyword evidence="3" id="KW-1185">Reference proteome</keyword>
<protein>
    <submittedName>
        <fullName evidence="2">Uncharacterized protein</fullName>
    </submittedName>
</protein>
<proteinExistence type="predicted"/>
<gene>
    <name evidence="2" type="ORF">PY650_35895</name>
</gene>
<dbReference type="EMBL" id="JARFYN010000115">
    <property type="protein sequence ID" value="MDL2410826.1"/>
    <property type="molecule type" value="Genomic_DNA"/>
</dbReference>
<accession>A0ABT7KQB7</accession>
<sequence>MRKERNQGSRRSFNRVALKGEAGPTASGLCAPLSWRGGQFRVVAGAKDTPRTWPAPLDAVRDRQAAGSILTWHWLGTASASIETGLNLS</sequence>
<dbReference type="Proteomes" id="UP001172630">
    <property type="component" value="Unassembled WGS sequence"/>
</dbReference>